<protein>
    <recommendedName>
        <fullName evidence="13">RING-type domain-containing protein</fullName>
    </recommendedName>
</protein>
<dbReference type="GO" id="GO:0008270">
    <property type="term" value="F:zinc ion binding"/>
    <property type="evidence" value="ECO:0007669"/>
    <property type="project" value="UniProtKB-KW"/>
</dbReference>
<evidence type="ECO:0000256" key="1">
    <source>
        <dbReference type="ARBA" id="ARBA00022692"/>
    </source>
</evidence>
<evidence type="ECO:0000256" key="7">
    <source>
        <dbReference type="ARBA" id="ARBA00023136"/>
    </source>
</evidence>
<feature type="transmembrane region" description="Helical" evidence="12">
    <location>
        <begin position="264"/>
        <end position="284"/>
    </location>
</feature>
<evidence type="ECO:0000256" key="10">
    <source>
        <dbReference type="PROSITE-ProRule" id="PRU00175"/>
    </source>
</evidence>
<evidence type="ECO:0000256" key="11">
    <source>
        <dbReference type="SAM" id="MobiDB-lite"/>
    </source>
</evidence>
<keyword evidence="3" id="KW-0732">Signal</keyword>
<dbReference type="InterPro" id="IPR013083">
    <property type="entry name" value="Znf_RING/FYVE/PHD"/>
</dbReference>
<keyword evidence="2" id="KW-0479">Metal-binding</keyword>
<dbReference type="Proteomes" id="UP000007267">
    <property type="component" value="Unassembled WGS sequence"/>
</dbReference>
<evidence type="ECO:0000259" key="13">
    <source>
        <dbReference type="PROSITE" id="PS50089"/>
    </source>
</evidence>
<dbReference type="GO" id="GO:0061630">
    <property type="term" value="F:ubiquitin protein ligase activity"/>
    <property type="evidence" value="ECO:0007669"/>
    <property type="project" value="TreeGrafter"/>
</dbReference>
<evidence type="ECO:0000256" key="3">
    <source>
        <dbReference type="ARBA" id="ARBA00022729"/>
    </source>
</evidence>
<dbReference type="SMART" id="SM00184">
    <property type="entry name" value="RING"/>
    <property type="match status" value="1"/>
</dbReference>
<feature type="region of interest" description="Disordered" evidence="11">
    <location>
        <begin position="1"/>
        <end position="37"/>
    </location>
</feature>
<reference evidence="15" key="2">
    <citation type="journal article" date="2013" name="Nat. Genet.">
        <title>The draft genomes of soft-shell turtle and green sea turtle yield insights into the development and evolution of the turtle-specific body plan.</title>
        <authorList>
            <person name="Wang Z."/>
            <person name="Pascual-Anaya J."/>
            <person name="Zadissa A."/>
            <person name="Li W."/>
            <person name="Niimura Y."/>
            <person name="Huang Z."/>
            <person name="Li C."/>
            <person name="White S."/>
            <person name="Xiong Z."/>
            <person name="Fang D."/>
            <person name="Wang B."/>
            <person name="Ming Y."/>
            <person name="Chen Y."/>
            <person name="Zheng Y."/>
            <person name="Kuraku S."/>
            <person name="Pignatelli M."/>
            <person name="Herrero J."/>
            <person name="Beal K."/>
            <person name="Nozawa M."/>
            <person name="Li Q."/>
            <person name="Wang J."/>
            <person name="Zhang H."/>
            <person name="Yu L."/>
            <person name="Shigenobu S."/>
            <person name="Wang J."/>
            <person name="Liu J."/>
            <person name="Flicek P."/>
            <person name="Searle S."/>
            <person name="Wang J."/>
            <person name="Kuratani S."/>
            <person name="Yin Y."/>
            <person name="Aken B."/>
            <person name="Zhang G."/>
            <person name="Irie N."/>
        </authorList>
    </citation>
    <scope>NUCLEOTIDE SEQUENCE [LARGE SCALE GENOMIC DNA]</scope>
    <source>
        <strain evidence="15">Daiwa-1</strain>
    </source>
</reference>
<keyword evidence="1 12" id="KW-0812">Transmembrane</keyword>
<evidence type="ECO:0000256" key="2">
    <source>
        <dbReference type="ARBA" id="ARBA00022723"/>
    </source>
</evidence>
<reference evidence="14" key="4">
    <citation type="submission" date="2025-09" db="UniProtKB">
        <authorList>
            <consortium name="Ensembl"/>
        </authorList>
    </citation>
    <scope>IDENTIFICATION</scope>
</reference>
<evidence type="ECO:0000313" key="14">
    <source>
        <dbReference type="Ensembl" id="ENSPSIP00000014742.1"/>
    </source>
</evidence>
<reference evidence="14" key="3">
    <citation type="submission" date="2025-08" db="UniProtKB">
        <authorList>
            <consortium name="Ensembl"/>
        </authorList>
    </citation>
    <scope>IDENTIFICATION</scope>
</reference>
<keyword evidence="5" id="KW-0862">Zinc</keyword>
<dbReference type="HOGENOM" id="CLU_035275_1_0_1"/>
<feature type="compositionally biased region" description="Low complexity" evidence="11">
    <location>
        <begin position="11"/>
        <end position="24"/>
    </location>
</feature>
<dbReference type="eggNOG" id="KOG4628">
    <property type="taxonomic scope" value="Eukaryota"/>
</dbReference>
<organism evidence="14 15">
    <name type="scientific">Pelodiscus sinensis</name>
    <name type="common">Chinese softshell turtle</name>
    <name type="synonym">Trionyx sinensis</name>
    <dbReference type="NCBI Taxonomy" id="13735"/>
    <lineage>
        <taxon>Eukaryota</taxon>
        <taxon>Metazoa</taxon>
        <taxon>Chordata</taxon>
        <taxon>Craniata</taxon>
        <taxon>Vertebrata</taxon>
        <taxon>Euteleostomi</taxon>
        <taxon>Archelosauria</taxon>
        <taxon>Testudinata</taxon>
        <taxon>Testudines</taxon>
        <taxon>Cryptodira</taxon>
        <taxon>Trionychia</taxon>
        <taxon>Trionychidae</taxon>
        <taxon>Pelodiscus</taxon>
    </lineage>
</organism>
<keyword evidence="8" id="KW-0325">Glycoprotein</keyword>
<dbReference type="GO" id="GO:0012505">
    <property type="term" value="C:endomembrane system"/>
    <property type="evidence" value="ECO:0007669"/>
    <property type="project" value="UniProtKB-SubCell"/>
</dbReference>
<dbReference type="InterPro" id="IPR001841">
    <property type="entry name" value="Znf_RING"/>
</dbReference>
<proteinExistence type="predicted"/>
<dbReference type="InterPro" id="IPR044744">
    <property type="entry name" value="ZNRF4/RNF13/RNF167_PA"/>
</dbReference>
<dbReference type="PANTHER" id="PTHR45931">
    <property type="entry name" value="SI:CH211-59O9.10"/>
    <property type="match status" value="1"/>
</dbReference>
<feature type="domain" description="RING-type" evidence="13">
    <location>
        <begin position="304"/>
        <end position="348"/>
    </location>
</feature>
<keyword evidence="15" id="KW-1185">Reference proteome</keyword>
<keyword evidence="4 10" id="KW-0863">Zinc-finger</keyword>
<dbReference type="InterPro" id="IPR051834">
    <property type="entry name" value="RING_finger_E3_ligase"/>
</dbReference>
<dbReference type="GO" id="GO:0005737">
    <property type="term" value="C:cytoplasm"/>
    <property type="evidence" value="ECO:0007669"/>
    <property type="project" value="UniProtKB-ARBA"/>
</dbReference>
<dbReference type="Pfam" id="PF13639">
    <property type="entry name" value="zf-RING_2"/>
    <property type="match status" value="1"/>
</dbReference>
<dbReference type="SUPFAM" id="SSF57850">
    <property type="entry name" value="RING/U-box"/>
    <property type="match status" value="1"/>
</dbReference>
<dbReference type="AlphaFoldDB" id="K7G381"/>
<evidence type="ECO:0000256" key="8">
    <source>
        <dbReference type="ARBA" id="ARBA00023180"/>
    </source>
</evidence>
<evidence type="ECO:0000256" key="5">
    <source>
        <dbReference type="ARBA" id="ARBA00022833"/>
    </source>
</evidence>
<reference evidence="15" key="1">
    <citation type="submission" date="2011-10" db="EMBL/GenBank/DDBJ databases">
        <authorList>
            <consortium name="Soft-shell Turtle Genome Consortium"/>
        </authorList>
    </citation>
    <scope>NUCLEOTIDE SEQUENCE [LARGE SCALE GENOMIC DNA]</scope>
    <source>
        <strain evidence="15">Daiwa-1</strain>
    </source>
</reference>
<dbReference type="OMA" id="YRIFNDH"/>
<dbReference type="PANTHER" id="PTHR45931:SF20">
    <property type="entry name" value="RING-TYPE E3 UBIQUITIN TRANSFERASE"/>
    <property type="match status" value="1"/>
</dbReference>
<dbReference type="GO" id="GO:0005634">
    <property type="term" value="C:nucleus"/>
    <property type="evidence" value="ECO:0007669"/>
    <property type="project" value="TreeGrafter"/>
</dbReference>
<name>K7G381_PELSI</name>
<evidence type="ECO:0000256" key="6">
    <source>
        <dbReference type="ARBA" id="ARBA00022989"/>
    </source>
</evidence>
<dbReference type="GeneTree" id="ENSGT00940000163061"/>
<dbReference type="Gene3D" id="3.30.40.10">
    <property type="entry name" value="Zinc/RING finger domain, C3HC4 (zinc finger)"/>
    <property type="match status" value="1"/>
</dbReference>
<dbReference type="GO" id="GO:0006511">
    <property type="term" value="P:ubiquitin-dependent protein catabolic process"/>
    <property type="evidence" value="ECO:0007669"/>
    <property type="project" value="TreeGrafter"/>
</dbReference>
<dbReference type="Pfam" id="PF02225">
    <property type="entry name" value="PA"/>
    <property type="match status" value="1"/>
</dbReference>
<dbReference type="PROSITE" id="PS50089">
    <property type="entry name" value="ZF_RING_2"/>
    <property type="match status" value="1"/>
</dbReference>
<dbReference type="Gene3D" id="3.50.30.30">
    <property type="match status" value="1"/>
</dbReference>
<dbReference type="InterPro" id="IPR003137">
    <property type="entry name" value="PA_domain"/>
</dbReference>
<evidence type="ECO:0000313" key="15">
    <source>
        <dbReference type="Proteomes" id="UP000007267"/>
    </source>
</evidence>
<keyword evidence="6 12" id="KW-1133">Transmembrane helix</keyword>
<comment type="subcellular location">
    <subcellularLocation>
        <location evidence="9">Endomembrane system</location>
        <topology evidence="9">Single-pass type I membrane protein</topology>
    </subcellularLocation>
</comment>
<sequence>VSLANPGHRFPPLLSSPPSSSSPSHPCPPASSPSLARQGPPYRPGLCKHACCVTPICRNTAARSARRTATGMWPVLLTPFRLITVLLLFRAPTAEVFVYVVYKQNSTCIDFRALSACLGPPVPREGLRGYLIEAVPANACQPIRGPPAGSNASATFIVLISRYDCPLGVKILHAQQAGYQAAIVHNVNSEKLVTMVTNVEEIRQKVGIPSVFTGQSASQLLRKAMGSEKRIHVTLVVPEHYQNPCWADFGYCSKHVISLFIREFGMAIGMIVCTLLVVGCIRWCKKRQKITTSTFKMGDKYVTCVICMAEYEEGDQLKILPCSHVYHVTCIDSWLLVQSQCKTCPICKQQV</sequence>
<evidence type="ECO:0000256" key="9">
    <source>
        <dbReference type="ARBA" id="ARBA00046288"/>
    </source>
</evidence>
<accession>K7G381</accession>
<dbReference type="CDD" id="cd02123">
    <property type="entry name" value="PA_C_RZF_like"/>
    <property type="match status" value="1"/>
</dbReference>
<evidence type="ECO:0000256" key="12">
    <source>
        <dbReference type="SAM" id="Phobius"/>
    </source>
</evidence>
<dbReference type="Ensembl" id="ENSPSIT00000014812.1">
    <property type="protein sequence ID" value="ENSPSIP00000014742.1"/>
    <property type="gene ID" value="ENSPSIG00000013199.1"/>
</dbReference>
<keyword evidence="7 12" id="KW-0472">Membrane</keyword>
<dbReference type="EMBL" id="AGCU01002585">
    <property type="status" value="NOT_ANNOTATED_CDS"/>
    <property type="molecule type" value="Genomic_DNA"/>
</dbReference>
<evidence type="ECO:0000256" key="4">
    <source>
        <dbReference type="ARBA" id="ARBA00022771"/>
    </source>
</evidence>